<accession>A0ACA9N232</accession>
<proteinExistence type="predicted"/>
<dbReference type="EMBL" id="CAJVPM010017759">
    <property type="protein sequence ID" value="CAG8621500.1"/>
    <property type="molecule type" value="Genomic_DNA"/>
</dbReference>
<organism evidence="1 2">
    <name type="scientific">Scutellospora calospora</name>
    <dbReference type="NCBI Taxonomy" id="85575"/>
    <lineage>
        <taxon>Eukaryota</taxon>
        <taxon>Fungi</taxon>
        <taxon>Fungi incertae sedis</taxon>
        <taxon>Mucoromycota</taxon>
        <taxon>Glomeromycotina</taxon>
        <taxon>Glomeromycetes</taxon>
        <taxon>Diversisporales</taxon>
        <taxon>Gigasporaceae</taxon>
        <taxon>Scutellospora</taxon>
    </lineage>
</organism>
<gene>
    <name evidence="1" type="ORF">SCALOS_LOCUS7660</name>
</gene>
<evidence type="ECO:0000313" key="2">
    <source>
        <dbReference type="Proteomes" id="UP000789860"/>
    </source>
</evidence>
<dbReference type="Proteomes" id="UP000789860">
    <property type="component" value="Unassembled WGS sequence"/>
</dbReference>
<protein>
    <submittedName>
        <fullName evidence="1">4534_t:CDS:1</fullName>
    </submittedName>
</protein>
<evidence type="ECO:0000313" key="1">
    <source>
        <dbReference type="EMBL" id="CAG8621500.1"/>
    </source>
</evidence>
<comment type="caution">
    <text evidence="1">The sequence shown here is derived from an EMBL/GenBank/DDBJ whole genome shotgun (WGS) entry which is preliminary data.</text>
</comment>
<name>A0ACA9N232_9GLOM</name>
<keyword evidence="2" id="KW-1185">Reference proteome</keyword>
<sequence length="160" mass="18727">MGKNKHAIWNYLTRNSDGSVTCDICKRIFEKFTKEISIKDHCRNNHCDTWDKIKNKREKNKLFEKNIFNIEEMVEETMIIEKEDLNNDHSSDDVTAMDENNDNIVEISSEKNDKEFEPIIFPYQCLVKSIKYDNEEGLTVIFGLNSVKVSGPCEIILKEK</sequence>
<reference evidence="1" key="1">
    <citation type="submission" date="2021-06" db="EMBL/GenBank/DDBJ databases">
        <authorList>
            <person name="Kallberg Y."/>
            <person name="Tangrot J."/>
            <person name="Rosling A."/>
        </authorList>
    </citation>
    <scope>NUCLEOTIDE SEQUENCE</scope>
    <source>
        <strain evidence="1">AU212A</strain>
    </source>
</reference>